<dbReference type="Proteomes" id="UP000179106">
    <property type="component" value="Unassembled WGS sequence"/>
</dbReference>
<keyword evidence="1" id="KW-0472">Membrane</keyword>
<sequence>MISKEDLIKYIEEAKSRGVSDNVIRTTLLYTHWTKEEISDAFKRYDDSRSFYDPNRIFATVGAHTRAVNFTSDGKAVAAKIEKRSRAAVIFLLLLIICGAIAAFWYIGYVNNVFVPVTAIPLPHIFDGSN</sequence>
<evidence type="ECO:0000313" key="2">
    <source>
        <dbReference type="EMBL" id="OGZ53498.1"/>
    </source>
</evidence>
<keyword evidence="1" id="KW-0812">Transmembrane</keyword>
<dbReference type="EMBL" id="MHNW01000016">
    <property type="protein sequence ID" value="OGZ53498.1"/>
    <property type="molecule type" value="Genomic_DNA"/>
</dbReference>
<evidence type="ECO:0000313" key="3">
    <source>
        <dbReference type="Proteomes" id="UP000179106"/>
    </source>
</evidence>
<reference evidence="2 3" key="1">
    <citation type="journal article" date="2016" name="Nat. Commun.">
        <title>Thousands of microbial genomes shed light on interconnected biogeochemical processes in an aquifer system.</title>
        <authorList>
            <person name="Anantharaman K."/>
            <person name="Brown C.T."/>
            <person name="Hug L.A."/>
            <person name="Sharon I."/>
            <person name="Castelle C.J."/>
            <person name="Probst A.J."/>
            <person name="Thomas B.C."/>
            <person name="Singh A."/>
            <person name="Wilkins M.J."/>
            <person name="Karaoz U."/>
            <person name="Brodie E.L."/>
            <person name="Williams K.H."/>
            <person name="Hubbard S.S."/>
            <person name="Banfield J.F."/>
        </authorList>
    </citation>
    <scope>NUCLEOTIDE SEQUENCE [LARGE SCALE GENOMIC DNA]</scope>
</reference>
<dbReference type="STRING" id="1802126.A3B25_02310"/>
<comment type="caution">
    <text evidence="2">The sequence shown here is derived from an EMBL/GenBank/DDBJ whole genome shotgun (WGS) entry which is preliminary data.</text>
</comment>
<accession>A0A1G2GUL2</accession>
<evidence type="ECO:0000256" key="1">
    <source>
        <dbReference type="SAM" id="Phobius"/>
    </source>
</evidence>
<protein>
    <submittedName>
        <fullName evidence="2">Uncharacterized protein</fullName>
    </submittedName>
</protein>
<proteinExistence type="predicted"/>
<feature type="transmembrane region" description="Helical" evidence="1">
    <location>
        <begin position="87"/>
        <end position="107"/>
    </location>
</feature>
<dbReference type="AlphaFoldDB" id="A0A1G2GUL2"/>
<keyword evidence="1" id="KW-1133">Transmembrane helix</keyword>
<gene>
    <name evidence="2" type="ORF">A3B25_02310</name>
</gene>
<name>A0A1G2GUL2_9BACT</name>
<organism evidence="2 3">
    <name type="scientific">Candidatus Ryanbacteria bacterium RIFCSPLOWO2_01_FULL_48_26</name>
    <dbReference type="NCBI Taxonomy" id="1802126"/>
    <lineage>
        <taxon>Bacteria</taxon>
        <taxon>Candidatus Ryaniibacteriota</taxon>
    </lineage>
</organism>